<evidence type="ECO:0000259" key="5">
    <source>
        <dbReference type="PROSITE" id="PS51063"/>
    </source>
</evidence>
<dbReference type="InterPro" id="IPR036388">
    <property type="entry name" value="WH-like_DNA-bd_sf"/>
</dbReference>
<dbReference type="InterPro" id="IPR000595">
    <property type="entry name" value="cNMP-bd_dom"/>
</dbReference>
<dbReference type="SMART" id="SM00100">
    <property type="entry name" value="cNMP"/>
    <property type="match status" value="1"/>
</dbReference>
<dbReference type="PROSITE" id="PS50042">
    <property type="entry name" value="CNMP_BINDING_3"/>
    <property type="match status" value="1"/>
</dbReference>
<dbReference type="GO" id="GO:0003677">
    <property type="term" value="F:DNA binding"/>
    <property type="evidence" value="ECO:0007669"/>
    <property type="project" value="UniProtKB-KW"/>
</dbReference>
<dbReference type="SUPFAM" id="SSF46785">
    <property type="entry name" value="Winged helix' DNA-binding domain"/>
    <property type="match status" value="1"/>
</dbReference>
<evidence type="ECO:0000256" key="2">
    <source>
        <dbReference type="ARBA" id="ARBA00023125"/>
    </source>
</evidence>
<name>A0A839ZBA4_9HYPH</name>
<sequence length="242" mass="27093">MWGKGERYFMPRGLSRSFDPKAFLAKVGDGRSIITYKKSDIIFSQGGPADAVFYIQSGKAKIAVVSEHGREAIVAILGVGDFFGEGCLAGQVLRMATVTAMADSVISRLEKATILGVLHDEPEFSDLFIAHLLSRNIRVEEDLVDQLFNSSEKRLARLLLLLANFGKEGKPEPIIMKISHETLAEMIGTTRSRVSFFMNKFRRLGFIDYNGRIEVHSSLLNVVLLDQPRIRDHSFKEELSEE</sequence>
<dbReference type="Pfam" id="PF13545">
    <property type="entry name" value="HTH_Crp_2"/>
    <property type="match status" value="1"/>
</dbReference>
<keyword evidence="2" id="KW-0238">DNA-binding</keyword>
<dbReference type="EMBL" id="JACICD010000004">
    <property type="protein sequence ID" value="MBB3771978.1"/>
    <property type="molecule type" value="Genomic_DNA"/>
</dbReference>
<dbReference type="Pfam" id="PF00027">
    <property type="entry name" value="cNMP_binding"/>
    <property type="match status" value="1"/>
</dbReference>
<dbReference type="GO" id="GO:0003700">
    <property type="term" value="F:DNA-binding transcription factor activity"/>
    <property type="evidence" value="ECO:0007669"/>
    <property type="project" value="TreeGrafter"/>
</dbReference>
<dbReference type="Proteomes" id="UP000533469">
    <property type="component" value="Unassembled WGS sequence"/>
</dbReference>
<dbReference type="PANTHER" id="PTHR24567:SF68">
    <property type="entry name" value="DNA-BINDING TRANSCRIPTIONAL DUAL REGULATOR CRP"/>
    <property type="match status" value="1"/>
</dbReference>
<dbReference type="PROSITE" id="PS51063">
    <property type="entry name" value="HTH_CRP_2"/>
    <property type="match status" value="1"/>
</dbReference>
<evidence type="ECO:0000256" key="1">
    <source>
        <dbReference type="ARBA" id="ARBA00023015"/>
    </source>
</evidence>
<evidence type="ECO:0000313" key="7">
    <source>
        <dbReference type="Proteomes" id="UP000533469"/>
    </source>
</evidence>
<accession>A0A839ZBA4</accession>
<feature type="domain" description="HTH crp-type" evidence="5">
    <location>
        <begin position="149"/>
        <end position="219"/>
    </location>
</feature>
<dbReference type="AlphaFoldDB" id="A0A839ZBA4"/>
<keyword evidence="7" id="KW-1185">Reference proteome</keyword>
<proteinExistence type="predicted"/>
<dbReference type="InterPro" id="IPR018490">
    <property type="entry name" value="cNMP-bd_dom_sf"/>
</dbReference>
<dbReference type="CDD" id="cd00038">
    <property type="entry name" value="CAP_ED"/>
    <property type="match status" value="1"/>
</dbReference>
<reference evidence="6 7" key="1">
    <citation type="submission" date="2020-08" db="EMBL/GenBank/DDBJ databases">
        <title>Genomic Encyclopedia of Type Strains, Phase IV (KMG-IV): sequencing the most valuable type-strain genomes for metagenomic binning, comparative biology and taxonomic classification.</title>
        <authorList>
            <person name="Goeker M."/>
        </authorList>
    </citation>
    <scope>NUCLEOTIDE SEQUENCE [LARGE SCALE GENOMIC DNA]</scope>
    <source>
        <strain evidence="6 7">DSM 5895</strain>
    </source>
</reference>
<gene>
    <name evidence="6" type="ORF">FHS55_002587</name>
</gene>
<dbReference type="InterPro" id="IPR050397">
    <property type="entry name" value="Env_Response_Regulators"/>
</dbReference>
<dbReference type="SUPFAM" id="SSF51206">
    <property type="entry name" value="cAMP-binding domain-like"/>
    <property type="match status" value="1"/>
</dbReference>
<evidence type="ECO:0000259" key="4">
    <source>
        <dbReference type="PROSITE" id="PS50042"/>
    </source>
</evidence>
<dbReference type="Gene3D" id="2.60.120.10">
    <property type="entry name" value="Jelly Rolls"/>
    <property type="match status" value="1"/>
</dbReference>
<keyword evidence="1" id="KW-0805">Transcription regulation</keyword>
<dbReference type="Gene3D" id="1.10.10.10">
    <property type="entry name" value="Winged helix-like DNA-binding domain superfamily/Winged helix DNA-binding domain"/>
    <property type="match status" value="1"/>
</dbReference>
<organism evidence="6 7">
    <name type="scientific">Ancylobacter tetraedralis</name>
    <dbReference type="NCBI Taxonomy" id="217068"/>
    <lineage>
        <taxon>Bacteria</taxon>
        <taxon>Pseudomonadati</taxon>
        <taxon>Pseudomonadota</taxon>
        <taxon>Alphaproteobacteria</taxon>
        <taxon>Hyphomicrobiales</taxon>
        <taxon>Xanthobacteraceae</taxon>
        <taxon>Ancylobacter</taxon>
    </lineage>
</organism>
<feature type="domain" description="Cyclic nucleotide-binding" evidence="4">
    <location>
        <begin position="24"/>
        <end position="135"/>
    </location>
</feature>
<dbReference type="InterPro" id="IPR014710">
    <property type="entry name" value="RmlC-like_jellyroll"/>
</dbReference>
<dbReference type="InterPro" id="IPR036390">
    <property type="entry name" value="WH_DNA-bd_sf"/>
</dbReference>
<comment type="caution">
    <text evidence="6">The sequence shown here is derived from an EMBL/GenBank/DDBJ whole genome shotgun (WGS) entry which is preliminary data.</text>
</comment>
<evidence type="ECO:0000313" key="6">
    <source>
        <dbReference type="EMBL" id="MBB3771978.1"/>
    </source>
</evidence>
<evidence type="ECO:0000256" key="3">
    <source>
        <dbReference type="ARBA" id="ARBA00023163"/>
    </source>
</evidence>
<keyword evidence="3" id="KW-0804">Transcription</keyword>
<dbReference type="InterPro" id="IPR012318">
    <property type="entry name" value="HTH_CRP"/>
</dbReference>
<dbReference type="GO" id="GO:0005829">
    <property type="term" value="C:cytosol"/>
    <property type="evidence" value="ECO:0007669"/>
    <property type="project" value="TreeGrafter"/>
</dbReference>
<dbReference type="PANTHER" id="PTHR24567">
    <property type="entry name" value="CRP FAMILY TRANSCRIPTIONAL REGULATORY PROTEIN"/>
    <property type="match status" value="1"/>
</dbReference>
<protein>
    <submittedName>
        <fullName evidence="6">CRP-like cAMP-binding protein</fullName>
    </submittedName>
</protein>